<dbReference type="NCBIfam" id="NF006699">
    <property type="entry name" value="PRK09245.1"/>
    <property type="match status" value="1"/>
</dbReference>
<protein>
    <submittedName>
        <fullName evidence="2">Crotonase/enoyl-CoA hydratase family protein</fullName>
    </submittedName>
</protein>
<evidence type="ECO:0000313" key="3">
    <source>
        <dbReference type="Proteomes" id="UP001597314"/>
    </source>
</evidence>
<name>A0ABW5AQK0_9BRAD</name>
<dbReference type="SUPFAM" id="SSF52096">
    <property type="entry name" value="ClpP/crotonase"/>
    <property type="match status" value="1"/>
</dbReference>
<reference evidence="3" key="1">
    <citation type="journal article" date="2019" name="Int. J. Syst. Evol. Microbiol.">
        <title>The Global Catalogue of Microorganisms (GCM) 10K type strain sequencing project: providing services to taxonomists for standard genome sequencing and annotation.</title>
        <authorList>
            <consortium name="The Broad Institute Genomics Platform"/>
            <consortium name="The Broad Institute Genome Sequencing Center for Infectious Disease"/>
            <person name="Wu L."/>
            <person name="Ma J."/>
        </authorList>
    </citation>
    <scope>NUCLEOTIDE SEQUENCE [LARGE SCALE GENOMIC DNA]</scope>
    <source>
        <strain evidence="3">CGMCC 1.6774</strain>
    </source>
</reference>
<dbReference type="InterPro" id="IPR014748">
    <property type="entry name" value="Enoyl-CoA_hydra_C"/>
</dbReference>
<comment type="caution">
    <text evidence="2">The sequence shown here is derived from an EMBL/GenBank/DDBJ whole genome shotgun (WGS) entry which is preliminary data.</text>
</comment>
<dbReference type="PANTHER" id="PTHR43459:SF1">
    <property type="entry name" value="EG:BACN32G11.4 PROTEIN"/>
    <property type="match status" value="1"/>
</dbReference>
<dbReference type="Proteomes" id="UP001597314">
    <property type="component" value="Unassembled WGS sequence"/>
</dbReference>
<dbReference type="CDD" id="cd06558">
    <property type="entry name" value="crotonase-like"/>
    <property type="match status" value="1"/>
</dbReference>
<proteinExistence type="inferred from homology"/>
<dbReference type="Pfam" id="PF00378">
    <property type="entry name" value="ECH_1"/>
    <property type="match status" value="1"/>
</dbReference>
<evidence type="ECO:0000313" key="2">
    <source>
        <dbReference type="EMBL" id="MFD2184357.1"/>
    </source>
</evidence>
<comment type="similarity">
    <text evidence="1">Belongs to the enoyl-CoA hydratase/isomerase family.</text>
</comment>
<dbReference type="InterPro" id="IPR029045">
    <property type="entry name" value="ClpP/crotonase-like_dom_sf"/>
</dbReference>
<gene>
    <name evidence="2" type="ORF">ACFSOX_19565</name>
</gene>
<keyword evidence="3" id="KW-1185">Reference proteome</keyword>
<organism evidence="2 3">
    <name type="scientific">Rhodoplanes azumiensis</name>
    <dbReference type="NCBI Taxonomy" id="1897628"/>
    <lineage>
        <taxon>Bacteria</taxon>
        <taxon>Pseudomonadati</taxon>
        <taxon>Pseudomonadota</taxon>
        <taxon>Alphaproteobacteria</taxon>
        <taxon>Hyphomicrobiales</taxon>
        <taxon>Nitrobacteraceae</taxon>
        <taxon>Rhodoplanes</taxon>
    </lineage>
</organism>
<dbReference type="EMBL" id="JBHUIW010000027">
    <property type="protein sequence ID" value="MFD2184357.1"/>
    <property type="molecule type" value="Genomic_DNA"/>
</dbReference>
<dbReference type="Gene3D" id="1.10.12.10">
    <property type="entry name" value="Lyase 2-enoyl-coa Hydratase, Chain A, domain 2"/>
    <property type="match status" value="1"/>
</dbReference>
<evidence type="ECO:0000256" key="1">
    <source>
        <dbReference type="ARBA" id="ARBA00005254"/>
    </source>
</evidence>
<dbReference type="InterPro" id="IPR001753">
    <property type="entry name" value="Enoyl-CoA_hydra/iso"/>
</dbReference>
<accession>A0ABW5AQK0</accession>
<dbReference type="RefSeq" id="WP_378479501.1">
    <property type="nucleotide sequence ID" value="NZ_JBHUIW010000027.1"/>
</dbReference>
<sequence>MDDITASTKGATMTATLEVSRSNHVMLLKIADPKTRNALSGERFYKAIEDAVRIANDDLDIRCVIVTGDGKAFSSGGNVQDMHGRKGMFGGEPQQIAEQYRVGIQRIPMAMWKLDVPAIAAVNGPAIGAGCDLACMCDIRIASDRAVFAESFVKVGIVPGDGGSWLLPRVVGYARAAEMAFTGDPIDADEAREIGLVSRVVPHDQLMTVAFEIAGRIAANPPHALRWTKRLLRESQTARLDTVLEMAAAYQALSHQTEDHAEAVAALIEKRRPVFKGR</sequence>
<dbReference type="Gene3D" id="3.90.226.10">
    <property type="entry name" value="2-enoyl-CoA Hydratase, Chain A, domain 1"/>
    <property type="match status" value="1"/>
</dbReference>
<dbReference type="PANTHER" id="PTHR43459">
    <property type="entry name" value="ENOYL-COA HYDRATASE"/>
    <property type="match status" value="1"/>
</dbReference>